<keyword evidence="2" id="KW-1185">Reference proteome</keyword>
<dbReference type="Proteomes" id="UP000530928">
    <property type="component" value="Unassembled WGS sequence"/>
</dbReference>
<gene>
    <name evidence="1" type="ORF">HNR30_005138</name>
</gene>
<comment type="caution">
    <text evidence="1">The sequence shown here is derived from an EMBL/GenBank/DDBJ whole genome shotgun (WGS) entry which is preliminary data.</text>
</comment>
<dbReference type="EMBL" id="JACDUR010000005">
    <property type="protein sequence ID" value="MBA2893777.1"/>
    <property type="molecule type" value="Genomic_DNA"/>
</dbReference>
<name>A0A7W0CML2_9ACTN</name>
<dbReference type="AlphaFoldDB" id="A0A7W0CML2"/>
<dbReference type="InterPro" id="IPR046030">
    <property type="entry name" value="DUF5988"/>
</dbReference>
<evidence type="ECO:0000313" key="1">
    <source>
        <dbReference type="EMBL" id="MBA2893777.1"/>
    </source>
</evidence>
<protein>
    <submittedName>
        <fullName evidence="1">Uncharacterized protein</fullName>
    </submittedName>
</protein>
<dbReference type="RefSeq" id="WP_220133983.1">
    <property type="nucleotide sequence ID" value="NZ_BAABAM010000005.1"/>
</dbReference>
<reference evidence="1 2" key="1">
    <citation type="submission" date="2020-07" db="EMBL/GenBank/DDBJ databases">
        <title>Genomic Encyclopedia of Type Strains, Phase IV (KMG-IV): sequencing the most valuable type-strain genomes for metagenomic binning, comparative biology and taxonomic classification.</title>
        <authorList>
            <person name="Goeker M."/>
        </authorList>
    </citation>
    <scope>NUCLEOTIDE SEQUENCE [LARGE SCALE GENOMIC DNA]</scope>
    <source>
        <strain evidence="1 2">DSM 45533</strain>
    </source>
</reference>
<dbReference type="Pfam" id="PF19450">
    <property type="entry name" value="DUF5988"/>
    <property type="match status" value="1"/>
</dbReference>
<accession>A0A7W0CML2</accession>
<organism evidence="1 2">
    <name type="scientific">Nonomuraea soli</name>
    <dbReference type="NCBI Taxonomy" id="1032476"/>
    <lineage>
        <taxon>Bacteria</taxon>
        <taxon>Bacillati</taxon>
        <taxon>Actinomycetota</taxon>
        <taxon>Actinomycetes</taxon>
        <taxon>Streptosporangiales</taxon>
        <taxon>Streptosporangiaceae</taxon>
        <taxon>Nonomuraea</taxon>
    </lineage>
</organism>
<sequence length="91" mass="10352">MAPVPSPATTAIADCANWENGPYDVNIFLLGGPSDFPEGARYRRLDNLDEKVKIQHRSGYEHFERSDEHYHVGGDCQGVVYRWTTRTRIAE</sequence>
<evidence type="ECO:0000313" key="2">
    <source>
        <dbReference type="Proteomes" id="UP000530928"/>
    </source>
</evidence>
<proteinExistence type="predicted"/>